<feature type="transmembrane region" description="Helical" evidence="14">
    <location>
        <begin position="146"/>
        <end position="168"/>
    </location>
</feature>
<evidence type="ECO:0000256" key="4">
    <source>
        <dbReference type="ARBA" id="ARBA00022692"/>
    </source>
</evidence>
<keyword evidence="7 12" id="KW-0238">DNA-binding</keyword>
<dbReference type="GO" id="GO:0043626">
    <property type="term" value="C:PCNA complex"/>
    <property type="evidence" value="ECO:0007669"/>
    <property type="project" value="UniProtKB-ARBA"/>
</dbReference>
<dbReference type="Pfam" id="PF12632">
    <property type="entry name" value="Vezatin"/>
    <property type="match status" value="1"/>
</dbReference>
<keyword evidence="6 14" id="KW-1133">Transmembrane helix</keyword>
<evidence type="ECO:0000256" key="10">
    <source>
        <dbReference type="ARBA" id="ARBA00054163"/>
    </source>
</evidence>
<dbReference type="InterPro" id="IPR022648">
    <property type="entry name" value="Pr_cel_nuc_antig_N"/>
</dbReference>
<dbReference type="FunFam" id="3.10.150.10:FF:000008">
    <property type="entry name" value="Proliferating cell nuclear antigen"/>
    <property type="match status" value="1"/>
</dbReference>
<keyword evidence="5 12" id="KW-0235">DNA replication</keyword>
<comment type="similarity">
    <text evidence="3 12">Belongs to the PCNA family.</text>
</comment>
<evidence type="ECO:0000256" key="2">
    <source>
        <dbReference type="ARBA" id="ARBA00004308"/>
    </source>
</evidence>
<feature type="domain" description="Myosin-binding" evidence="17">
    <location>
        <begin position="159"/>
        <end position="438"/>
    </location>
</feature>
<evidence type="ECO:0000256" key="12">
    <source>
        <dbReference type="RuleBase" id="RU003671"/>
    </source>
</evidence>
<organism evidence="18">
    <name type="scientific">Trichophyton rubrum CBS 288.86</name>
    <dbReference type="NCBI Taxonomy" id="1215330"/>
    <lineage>
        <taxon>Eukaryota</taxon>
        <taxon>Fungi</taxon>
        <taxon>Dikarya</taxon>
        <taxon>Ascomycota</taxon>
        <taxon>Pezizomycotina</taxon>
        <taxon>Eurotiomycetes</taxon>
        <taxon>Eurotiomycetidae</taxon>
        <taxon>Onygenales</taxon>
        <taxon>Arthrodermataceae</taxon>
        <taxon>Trichophyton</taxon>
    </lineage>
</organism>
<evidence type="ECO:0000259" key="16">
    <source>
        <dbReference type="Pfam" id="PF02747"/>
    </source>
</evidence>
<dbReference type="GO" id="GO:0006275">
    <property type="term" value="P:regulation of DNA replication"/>
    <property type="evidence" value="ECO:0007669"/>
    <property type="project" value="InterPro"/>
</dbReference>
<feature type="compositionally biased region" description="Low complexity" evidence="13">
    <location>
        <begin position="497"/>
        <end position="514"/>
    </location>
</feature>
<dbReference type="GO" id="GO:0006272">
    <property type="term" value="P:leading strand elongation"/>
    <property type="evidence" value="ECO:0007669"/>
    <property type="project" value="TreeGrafter"/>
</dbReference>
<name>A0A022W728_TRIRU</name>
<dbReference type="OrthoDB" id="21151at2759"/>
<dbReference type="GO" id="GO:0006298">
    <property type="term" value="P:mismatch repair"/>
    <property type="evidence" value="ECO:0007669"/>
    <property type="project" value="TreeGrafter"/>
</dbReference>
<evidence type="ECO:0000256" key="7">
    <source>
        <dbReference type="ARBA" id="ARBA00023125"/>
    </source>
</evidence>
<dbReference type="GO" id="GO:0003677">
    <property type="term" value="F:DNA binding"/>
    <property type="evidence" value="ECO:0007669"/>
    <property type="project" value="UniProtKB-KW"/>
</dbReference>
<comment type="function">
    <text evidence="11">This protein is an auxiliary protein of DNA polymerase delta and is involved in the control of eukaryotic DNA replication by increasing the polymerase's processivity during elongation of the leading strand.</text>
</comment>
<dbReference type="GO" id="GO:0017022">
    <property type="term" value="F:myosin binding"/>
    <property type="evidence" value="ECO:0007669"/>
    <property type="project" value="InterPro"/>
</dbReference>
<evidence type="ECO:0000256" key="3">
    <source>
        <dbReference type="ARBA" id="ARBA00010462"/>
    </source>
</evidence>
<evidence type="ECO:0000256" key="6">
    <source>
        <dbReference type="ARBA" id="ARBA00022989"/>
    </source>
</evidence>
<dbReference type="Proteomes" id="UP000023758">
    <property type="component" value="Unassembled WGS sequence"/>
</dbReference>
<evidence type="ECO:0000256" key="9">
    <source>
        <dbReference type="ARBA" id="ARBA00023242"/>
    </source>
</evidence>
<evidence type="ECO:0000256" key="8">
    <source>
        <dbReference type="ARBA" id="ARBA00023136"/>
    </source>
</evidence>
<dbReference type="SUPFAM" id="SSF55979">
    <property type="entry name" value="DNA clamp"/>
    <property type="match status" value="2"/>
</dbReference>
<feature type="region of interest" description="Disordered" evidence="13">
    <location>
        <begin position="488"/>
        <end position="530"/>
    </location>
</feature>
<dbReference type="InterPro" id="IPR026859">
    <property type="entry name" value="Myosin-bd"/>
</dbReference>
<dbReference type="PROSITE" id="PS00293">
    <property type="entry name" value="PCNA_2"/>
    <property type="match status" value="1"/>
</dbReference>
<evidence type="ECO:0000256" key="14">
    <source>
        <dbReference type="SAM" id="Phobius"/>
    </source>
</evidence>
<dbReference type="HAMAP" id="MF_00317">
    <property type="entry name" value="DNApol_clamp_arch"/>
    <property type="match status" value="1"/>
</dbReference>
<keyword evidence="9 11" id="KW-0539">Nucleus</keyword>
<dbReference type="FunFam" id="3.10.150.10:FF:000006">
    <property type="entry name" value="Proliferating cell nuclear antigen"/>
    <property type="match status" value="1"/>
</dbReference>
<dbReference type="InterPro" id="IPR000730">
    <property type="entry name" value="Pr_cel_nuc_antig"/>
</dbReference>
<reference evidence="18" key="1">
    <citation type="submission" date="2014-02" db="EMBL/GenBank/DDBJ databases">
        <title>The Genome Sequence of Trichophyton rubrum (morphotype fischeri) CBS 288.86.</title>
        <authorList>
            <consortium name="The Broad Institute Genomics Platform"/>
            <person name="Cuomo C.A."/>
            <person name="White T.C."/>
            <person name="Graser Y."/>
            <person name="Martinez-Rossi N."/>
            <person name="Heitman J."/>
            <person name="Young S.K."/>
            <person name="Zeng Q."/>
            <person name="Gargeya S."/>
            <person name="Abouelleil A."/>
            <person name="Alvarado L."/>
            <person name="Chapman S.B."/>
            <person name="Gainer-Dewar J."/>
            <person name="Goldberg J."/>
            <person name="Griggs A."/>
            <person name="Gujja S."/>
            <person name="Hansen M."/>
            <person name="Howarth C."/>
            <person name="Imamovic A."/>
            <person name="Larimer J."/>
            <person name="Martinez D."/>
            <person name="Murphy C."/>
            <person name="Pearson M.D."/>
            <person name="Persinoti G."/>
            <person name="Poon T."/>
            <person name="Priest M."/>
            <person name="Roberts A.D."/>
            <person name="Saif S."/>
            <person name="Shea T.D."/>
            <person name="Sykes S.N."/>
            <person name="Wortman J."/>
            <person name="Nusbaum C."/>
            <person name="Birren B."/>
        </authorList>
    </citation>
    <scope>NUCLEOTIDE SEQUENCE [LARGE SCALE GENOMIC DNA]</scope>
    <source>
        <strain evidence="18">CBS 288.86</strain>
    </source>
</reference>
<keyword evidence="8 14" id="KW-0472">Membrane</keyword>
<dbReference type="InterPro" id="IPR022649">
    <property type="entry name" value="Pr_cel_nuc_antig_C"/>
</dbReference>
<feature type="domain" description="Proliferating cell nuclear antigen PCNA C-terminal" evidence="16">
    <location>
        <begin position="786"/>
        <end position="912"/>
    </location>
</feature>
<dbReference type="GO" id="GO:0030337">
    <property type="term" value="F:DNA polymerase processivity factor activity"/>
    <property type="evidence" value="ECO:0007669"/>
    <property type="project" value="InterPro"/>
</dbReference>
<evidence type="ECO:0000259" key="17">
    <source>
        <dbReference type="Pfam" id="PF12632"/>
    </source>
</evidence>
<evidence type="ECO:0000313" key="18">
    <source>
        <dbReference type="EMBL" id="EZF54084.1"/>
    </source>
</evidence>
<gene>
    <name evidence="18" type="ORF">H103_03161</name>
</gene>
<feature type="domain" description="Proliferating cell nuclear antigen PCNA N-terminal" evidence="15">
    <location>
        <begin position="659"/>
        <end position="781"/>
    </location>
</feature>
<comment type="function">
    <text evidence="10">This protein is an auxiliary protein of DNA polymerase delta and is involved in the control of eukaryotic DNA replication by increasing the polymerase's processibility during elongation of the leading strand. Involved in DNA repair.</text>
</comment>
<dbReference type="PANTHER" id="PTHR11352">
    <property type="entry name" value="PROLIFERATING CELL NUCLEAR ANTIGEN"/>
    <property type="match status" value="1"/>
</dbReference>
<dbReference type="Gene3D" id="3.10.150.10">
    <property type="entry name" value="DNA Polymerase III, subunit A, domain 2"/>
    <property type="match status" value="2"/>
</dbReference>
<dbReference type="InterPro" id="IPR046938">
    <property type="entry name" value="DNA_clamp_sf"/>
</dbReference>
<comment type="subcellular location">
    <subcellularLocation>
        <location evidence="2">Endomembrane system</location>
    </subcellularLocation>
    <subcellularLocation>
        <location evidence="1 11">Nucleus</location>
    </subcellularLocation>
</comment>
<protein>
    <recommendedName>
        <fullName evidence="11">DNA sliding clamp PCNA</fullName>
    </recommendedName>
</protein>
<dbReference type="GO" id="GO:0006273">
    <property type="term" value="P:lagging strand elongation"/>
    <property type="evidence" value="ECO:0007669"/>
    <property type="project" value="UniProtKB-ARBA"/>
</dbReference>
<dbReference type="HOGENOM" id="CLU_005766_0_0_1"/>
<dbReference type="InterPro" id="IPR022659">
    <property type="entry name" value="Pr_cel_nuc_antig_CS"/>
</dbReference>
<evidence type="ECO:0000256" key="5">
    <source>
        <dbReference type="ARBA" id="ARBA00022705"/>
    </source>
</evidence>
<accession>A0A022W728</accession>
<evidence type="ECO:0000256" key="13">
    <source>
        <dbReference type="SAM" id="MobiDB-lite"/>
    </source>
</evidence>
<dbReference type="Pfam" id="PF02747">
    <property type="entry name" value="PCNA_C"/>
    <property type="match status" value="1"/>
</dbReference>
<dbReference type="CDD" id="cd00577">
    <property type="entry name" value="PCNA"/>
    <property type="match status" value="1"/>
</dbReference>
<evidence type="ECO:0000256" key="1">
    <source>
        <dbReference type="ARBA" id="ARBA00004123"/>
    </source>
</evidence>
<dbReference type="EMBL" id="KK207796">
    <property type="protein sequence ID" value="EZF54084.1"/>
    <property type="molecule type" value="Genomic_DNA"/>
</dbReference>
<evidence type="ECO:0000256" key="11">
    <source>
        <dbReference type="RuleBase" id="RU000641"/>
    </source>
</evidence>
<dbReference type="PANTHER" id="PTHR11352:SF0">
    <property type="entry name" value="PROLIFERATING CELL NUCLEAR ANTIGEN"/>
    <property type="match status" value="1"/>
</dbReference>
<keyword evidence="4 14" id="KW-0812">Transmembrane</keyword>
<dbReference type="Pfam" id="PF00705">
    <property type="entry name" value="PCNA_N"/>
    <property type="match status" value="1"/>
</dbReference>
<dbReference type="NCBIfam" id="TIGR00590">
    <property type="entry name" value="pcna"/>
    <property type="match status" value="1"/>
</dbReference>
<feature type="transmembrane region" description="Helical" evidence="14">
    <location>
        <begin position="174"/>
        <end position="199"/>
    </location>
</feature>
<sequence>MEACVYEDSPLAAYLEGEGEAEQDWTPQEVDWPHTEYSDSTTLDFAPQGPPKFQDRIRNKIPEPLKLKRSNRQEALARIHDTCAAAISARIGKTDNERFREQFGYTIIASQLLSEPSAPSYTSVSNLLSHPVQSDDDKAASRAAIFGVRGAIFTAVASFSVVLLLHWARSIHRIGWSFGRVLLLGVLLATIVAAFYVFAKRQWLRYLRSQAIETATACVGNAQTLDSAASASVVLIQEVELVSRGYRVSSPLPPVSRLEEQSQTRRCLKLRRILAKCLDEMLEKYLYVKRKLRPLVDDANLEKYYDIYEISQVELQAAESTVVDQSVDEKTSLRSLRSSFARLYTVRKSALCCLLALPADGGEADIARWSAATEEMHSLADASAEWIEKLRDVLNEQDHIISSSPITNPNPNPNRDRYRAQLRRLNSLSQGIRGLHARMQLIREESDACLDGSNEDVDLGSTLLVQYEAIGAELRGILQEWEAGKSAMRANMESSDRQSSSSRRTSSMIKSPSSPTFSIGGSTAVDGGPADALRALNGEMQKSLNPDSNMDDDEVFEAIAMPRTRSSLTRVERIARMKEDRARQAVARERAEANTHMLKELETVIKLPNTTLPGLRPRQSYTVSLVLRSVSFHPSVSSDLTPPYFCSLSGSSIYRTVKMLEARLEEAAMLKKVVDAVKDLVHDCNFDCNDSGIALQAMDNSHVALVSMMLKAEGFSPFRCDRNVALGINLVSLTKVLRAAQDGDVLTLKADDTPDVVNLLFESVEKDRVSEYDIKLMDIDQEHLAIPETDYSATVEMPSAEFRRICGDLNQLSESVLIEATKDGVRFSCQGEIGNGAVTIRQNTNVDKPEQNVSITLSEPVALTFSIKYLLNFCKATSLSSKVRLSLSAEVPLLVEYTLEGSGYVRFYLAPKIGEDE</sequence>
<dbReference type="GO" id="GO:0012505">
    <property type="term" value="C:endomembrane system"/>
    <property type="evidence" value="ECO:0007669"/>
    <property type="project" value="UniProtKB-SubCell"/>
</dbReference>
<evidence type="ECO:0000259" key="15">
    <source>
        <dbReference type="Pfam" id="PF00705"/>
    </source>
</evidence>
<proteinExistence type="inferred from homology"/>
<dbReference type="GO" id="GO:0070987">
    <property type="term" value="P:error-free translesion synthesis"/>
    <property type="evidence" value="ECO:0007669"/>
    <property type="project" value="UniProtKB-ARBA"/>
</dbReference>
<dbReference type="PRINTS" id="PR00339">
    <property type="entry name" value="PCNACYCLIN"/>
</dbReference>
<dbReference type="PROSITE" id="PS01251">
    <property type="entry name" value="PCNA_1"/>
    <property type="match status" value="1"/>
</dbReference>
<dbReference type="AlphaFoldDB" id="A0A022W728"/>